<keyword evidence="3" id="KW-0804">Transcription</keyword>
<feature type="domain" description="HTH deoR-type" evidence="4">
    <location>
        <begin position="9"/>
        <end position="64"/>
    </location>
</feature>
<dbReference type="Pfam" id="PF00455">
    <property type="entry name" value="DeoRC"/>
    <property type="match status" value="1"/>
</dbReference>
<dbReference type="SMART" id="SM00420">
    <property type="entry name" value="HTH_DEOR"/>
    <property type="match status" value="1"/>
</dbReference>
<dbReference type="PROSITE" id="PS51000">
    <property type="entry name" value="HTH_DEOR_2"/>
    <property type="match status" value="1"/>
</dbReference>
<dbReference type="InterPro" id="IPR036388">
    <property type="entry name" value="WH-like_DNA-bd_sf"/>
</dbReference>
<evidence type="ECO:0000259" key="4">
    <source>
        <dbReference type="PROSITE" id="PS51000"/>
    </source>
</evidence>
<dbReference type="InterPro" id="IPR050313">
    <property type="entry name" value="Carb_Metab_HTH_regulators"/>
</dbReference>
<dbReference type="PRINTS" id="PR00037">
    <property type="entry name" value="HTHLACR"/>
</dbReference>
<keyword evidence="2" id="KW-0805">Transcription regulation</keyword>
<sequence length="259" mass="28065">MTDLDTTSNHRQAEILEALRKAGGTARIQSLASALDVSDETIRRNLRRLVEGGLVQKHHGGARLVERAVEADLTTRLQEHAEPKRRIAAEVARLIDDGASLFLDVGSTTSLIAEALQRHSGLSVVTNSVAVAYRLAMRNGNRVFFAGGELRANDGGSFGPEALAFVRNFRLDLAVISTSGICPERGLMFSDLTEAQLARAMVDQAARCIVAADARKFHRTAPILLGDPRDIDILVTDEDPPEDLAAAARHWGTTIRVAR</sequence>
<name>A0ABX0GBA9_9RHOB</name>
<organism evidence="5 6">
    <name type="scientific">Rhodobacter calidifons</name>
    <dbReference type="NCBI Taxonomy" id="2715277"/>
    <lineage>
        <taxon>Bacteria</taxon>
        <taxon>Pseudomonadati</taxon>
        <taxon>Pseudomonadota</taxon>
        <taxon>Alphaproteobacteria</taxon>
        <taxon>Rhodobacterales</taxon>
        <taxon>Rhodobacter group</taxon>
        <taxon>Rhodobacter</taxon>
    </lineage>
</organism>
<dbReference type="SMART" id="SM01134">
    <property type="entry name" value="DeoRC"/>
    <property type="match status" value="1"/>
</dbReference>
<keyword evidence="6" id="KW-1185">Reference proteome</keyword>
<dbReference type="Pfam" id="PF08220">
    <property type="entry name" value="HTH_DeoR"/>
    <property type="match status" value="1"/>
</dbReference>
<dbReference type="Gene3D" id="3.40.50.1360">
    <property type="match status" value="1"/>
</dbReference>
<dbReference type="PANTHER" id="PTHR30363">
    <property type="entry name" value="HTH-TYPE TRANSCRIPTIONAL REGULATOR SRLR-RELATED"/>
    <property type="match status" value="1"/>
</dbReference>
<evidence type="ECO:0000313" key="6">
    <source>
        <dbReference type="Proteomes" id="UP001515660"/>
    </source>
</evidence>
<dbReference type="Proteomes" id="UP001515660">
    <property type="component" value="Unassembled WGS sequence"/>
</dbReference>
<dbReference type="InterPro" id="IPR036390">
    <property type="entry name" value="WH_DNA-bd_sf"/>
</dbReference>
<accession>A0ABX0GBA9</accession>
<dbReference type="RefSeq" id="WP_166404142.1">
    <property type="nucleotide sequence ID" value="NZ_JAANHS010000016.1"/>
</dbReference>
<dbReference type="InterPro" id="IPR037171">
    <property type="entry name" value="NagB/RpiA_transferase-like"/>
</dbReference>
<evidence type="ECO:0000256" key="1">
    <source>
        <dbReference type="ARBA" id="ARBA00022491"/>
    </source>
</evidence>
<dbReference type="Gene3D" id="1.10.10.10">
    <property type="entry name" value="Winged helix-like DNA-binding domain superfamily/Winged helix DNA-binding domain"/>
    <property type="match status" value="1"/>
</dbReference>
<dbReference type="InterPro" id="IPR001034">
    <property type="entry name" value="DeoR_HTH"/>
</dbReference>
<dbReference type="InterPro" id="IPR011991">
    <property type="entry name" value="ArsR-like_HTH"/>
</dbReference>
<keyword evidence="1" id="KW-0678">Repressor</keyword>
<proteinExistence type="predicted"/>
<reference evidence="5 6" key="1">
    <citation type="journal article" date="2022" name="Microorganisms">
        <title>Genome Sequence and Characterization of a Xanthorhodopsin-Containing, Aerobic Anoxygenic Phototrophic Rhodobacter Species, Isolated from Mesophilic Conditions at Yellowstone National Park.</title>
        <authorList>
            <person name="Kyndt J.A."/>
            <person name="Robertson S."/>
            <person name="Shoffstall I.B."/>
            <person name="Ramaley R.F."/>
            <person name="Meyer T.E."/>
        </authorList>
    </citation>
    <scope>NUCLEOTIDE SEQUENCE [LARGE SCALE GENOMIC DNA]</scope>
    <source>
        <strain evidence="5 6">M37P</strain>
    </source>
</reference>
<dbReference type="SUPFAM" id="SSF46785">
    <property type="entry name" value="Winged helix' DNA-binding domain"/>
    <property type="match status" value="1"/>
</dbReference>
<dbReference type="SUPFAM" id="SSF100950">
    <property type="entry name" value="NagB/RpiA/CoA transferase-like"/>
    <property type="match status" value="1"/>
</dbReference>
<dbReference type="CDD" id="cd00090">
    <property type="entry name" value="HTH_ARSR"/>
    <property type="match status" value="1"/>
</dbReference>
<dbReference type="EMBL" id="JAANHS010000016">
    <property type="protein sequence ID" value="NHB78132.1"/>
    <property type="molecule type" value="Genomic_DNA"/>
</dbReference>
<evidence type="ECO:0000256" key="3">
    <source>
        <dbReference type="ARBA" id="ARBA00023163"/>
    </source>
</evidence>
<evidence type="ECO:0000313" key="5">
    <source>
        <dbReference type="EMBL" id="NHB78132.1"/>
    </source>
</evidence>
<evidence type="ECO:0000256" key="2">
    <source>
        <dbReference type="ARBA" id="ARBA00023015"/>
    </source>
</evidence>
<dbReference type="PANTHER" id="PTHR30363:SF4">
    <property type="entry name" value="GLYCEROL-3-PHOSPHATE REGULON REPRESSOR"/>
    <property type="match status" value="1"/>
</dbReference>
<comment type="caution">
    <text evidence="5">The sequence shown here is derived from an EMBL/GenBank/DDBJ whole genome shotgun (WGS) entry which is preliminary data.</text>
</comment>
<dbReference type="InterPro" id="IPR014036">
    <property type="entry name" value="DeoR-like_C"/>
</dbReference>
<gene>
    <name evidence="5" type="ORF">G8O29_15530</name>
</gene>
<protein>
    <submittedName>
        <fullName evidence="5">DeoR/GlpR transcriptional regulator</fullName>
    </submittedName>
</protein>